<feature type="compositionally biased region" description="Polar residues" evidence="1">
    <location>
        <begin position="50"/>
        <end position="60"/>
    </location>
</feature>
<organism evidence="2 3">
    <name type="scientific">Aureococcus anophagefferens</name>
    <name type="common">Harmful bloom alga</name>
    <dbReference type="NCBI Taxonomy" id="44056"/>
    <lineage>
        <taxon>Eukaryota</taxon>
        <taxon>Sar</taxon>
        <taxon>Stramenopiles</taxon>
        <taxon>Ochrophyta</taxon>
        <taxon>Pelagophyceae</taxon>
        <taxon>Pelagomonadales</taxon>
        <taxon>Pelagomonadaceae</taxon>
        <taxon>Aureococcus</taxon>
    </lineage>
</organism>
<evidence type="ECO:0000313" key="3">
    <source>
        <dbReference type="Proteomes" id="UP001363151"/>
    </source>
</evidence>
<feature type="region of interest" description="Disordered" evidence="1">
    <location>
        <begin position="1"/>
        <end position="165"/>
    </location>
</feature>
<feature type="compositionally biased region" description="Pro residues" evidence="1">
    <location>
        <begin position="233"/>
        <end position="242"/>
    </location>
</feature>
<feature type="compositionally biased region" description="Basic and acidic residues" evidence="1">
    <location>
        <begin position="326"/>
        <end position="340"/>
    </location>
</feature>
<keyword evidence="3" id="KW-1185">Reference proteome</keyword>
<comment type="caution">
    <text evidence="2">The sequence shown here is derived from an EMBL/GenBank/DDBJ whole genome shotgun (WGS) entry which is preliminary data.</text>
</comment>
<feature type="compositionally biased region" description="Basic and acidic residues" evidence="1">
    <location>
        <begin position="517"/>
        <end position="529"/>
    </location>
</feature>
<evidence type="ECO:0000313" key="2">
    <source>
        <dbReference type="EMBL" id="KAK7247779.1"/>
    </source>
</evidence>
<feature type="compositionally biased region" description="Low complexity" evidence="1">
    <location>
        <begin position="1"/>
        <end position="15"/>
    </location>
</feature>
<dbReference type="Proteomes" id="UP001363151">
    <property type="component" value="Unassembled WGS sequence"/>
</dbReference>
<feature type="compositionally biased region" description="Low complexity" evidence="1">
    <location>
        <begin position="205"/>
        <end position="226"/>
    </location>
</feature>
<feature type="compositionally biased region" description="Low complexity" evidence="1">
    <location>
        <begin position="259"/>
        <end position="281"/>
    </location>
</feature>
<feature type="compositionally biased region" description="Basic and acidic residues" evidence="1">
    <location>
        <begin position="576"/>
        <end position="598"/>
    </location>
</feature>
<dbReference type="EMBL" id="JBBJCI010000127">
    <property type="protein sequence ID" value="KAK7247779.1"/>
    <property type="molecule type" value="Genomic_DNA"/>
</dbReference>
<feature type="compositionally biased region" description="Basic residues" evidence="1">
    <location>
        <begin position="79"/>
        <end position="88"/>
    </location>
</feature>
<feature type="region of interest" description="Disordered" evidence="1">
    <location>
        <begin position="576"/>
        <end position="628"/>
    </location>
</feature>
<feature type="region of interest" description="Disordered" evidence="1">
    <location>
        <begin position="205"/>
        <end position="557"/>
    </location>
</feature>
<feature type="compositionally biased region" description="Low complexity" evidence="1">
    <location>
        <begin position="344"/>
        <end position="361"/>
    </location>
</feature>
<feature type="compositionally biased region" description="Basic and acidic residues" evidence="1">
    <location>
        <begin position="442"/>
        <end position="469"/>
    </location>
</feature>
<protein>
    <submittedName>
        <fullName evidence="2">Uncharacterized protein</fullName>
    </submittedName>
</protein>
<evidence type="ECO:0000256" key="1">
    <source>
        <dbReference type="SAM" id="MobiDB-lite"/>
    </source>
</evidence>
<sequence length="628" mass="64668">MGPRRAQQGAATRAGNVLAPTPSAERPTTADLYSMPSAPPVAVPRVACPTWSSQYESSVETFEKTSAKKRAAPRGGRAAGRRGGRGRGRGPAAPPPPPAARARRWARPAAPSTPEAPPGRWDAGAMDAELAQLSPRAARRPSAGNRRPPLCRRRTEARAPKSAPPGAFLARCAQLLASAQAQLQRLGGDDDGLRAVLAGLVAEVEAPKNAQRPLPAPAARAAQAAARRAKPQAKPPAKPPAKSPAAAGRRAREQRRGAARAAAARAARRAAGAVGAAGPRDASGERPSAVEARPALATPAGEPKAAARSRAATPHGDGGGGRRKVSGAEHRPHDATRGAHDALASPASPGGASPEGAPASAWDWGSWNDGVDDDDARPASTRATSPRRRAPTPHRAAPPDDAPAPSISWASGVDGAAPDDDDDDDDDDMWPRSRPALGAPQDEARGRRGLERRAEARRVEDDGDVRDFDASGAQGRSTFGAARAARGGGAGPRDDDVDGGAAGLEGRRADDADDVPGVDRRGDRGRGDAAPRLGRPVASTTVGSGGRRAPRRAVDLEQDVAPPAVVYREREGRGLAGVDGRRGDVVDDGHAAGHERRPVVVIGGGERQQGGARRMAPSSAHMGLHQKR</sequence>
<name>A0ABR1G410_AURAN</name>
<feature type="compositionally biased region" description="Acidic residues" evidence="1">
    <location>
        <begin position="417"/>
        <end position="428"/>
    </location>
</feature>
<gene>
    <name evidence="2" type="ORF">SO694_00122053</name>
</gene>
<reference evidence="2 3" key="1">
    <citation type="submission" date="2024-03" db="EMBL/GenBank/DDBJ databases">
        <title>Aureococcus anophagefferens CCMP1851 and Kratosvirus quantuckense: Draft genome of a second virus-susceptible host strain in the model system.</title>
        <authorList>
            <person name="Chase E."/>
            <person name="Truchon A.R."/>
            <person name="Schepens W."/>
            <person name="Wilhelm S.W."/>
        </authorList>
    </citation>
    <scope>NUCLEOTIDE SEQUENCE [LARGE SCALE GENOMIC DNA]</scope>
    <source>
        <strain evidence="2 3">CCMP1851</strain>
    </source>
</reference>
<proteinExistence type="predicted"/>
<accession>A0ABR1G410</accession>